<dbReference type="GO" id="GO:0005634">
    <property type="term" value="C:nucleus"/>
    <property type="evidence" value="ECO:0007669"/>
    <property type="project" value="UniProtKB-SubCell"/>
</dbReference>
<comment type="subcellular location">
    <subcellularLocation>
        <location evidence="1">Nucleus</location>
    </subcellularLocation>
</comment>
<dbReference type="InterPro" id="IPR040424">
    <property type="entry name" value="Smn1"/>
</dbReference>
<keyword evidence="9" id="KW-1185">Reference proteome</keyword>
<sequence>MPIPMGGRAGMIGPSGSTAHMIPPPLPMPPMLEDADDVESENLSAMLMSWYMSGYYTGLYHGQRMSQQQQQQRQQHSQQAQQQKRARQS</sequence>
<dbReference type="EMBL" id="KE525422">
    <property type="protein sequence ID" value="KFB53823.1"/>
    <property type="molecule type" value="Genomic_DNA"/>
</dbReference>
<evidence type="ECO:0000256" key="2">
    <source>
        <dbReference type="ARBA" id="ARBA00005371"/>
    </source>
</evidence>
<dbReference type="AlphaFoldDB" id="A0A084WUC9"/>
<dbReference type="PANTHER" id="PTHR39267">
    <property type="entry name" value="SURVIVAL MOTOR NEURON-LIKE PROTEIN 1"/>
    <property type="match status" value="1"/>
</dbReference>
<evidence type="ECO:0000313" key="7">
    <source>
        <dbReference type="EMBL" id="KFB53823.1"/>
    </source>
</evidence>
<dbReference type="GO" id="GO:0006397">
    <property type="term" value="P:mRNA processing"/>
    <property type="evidence" value="ECO:0007669"/>
    <property type="project" value="UniProtKB-KW"/>
</dbReference>
<evidence type="ECO:0000256" key="6">
    <source>
        <dbReference type="SAM" id="MobiDB-lite"/>
    </source>
</evidence>
<dbReference type="PANTHER" id="PTHR39267:SF1">
    <property type="entry name" value="SURVIVAL MOTOR NEURON PROTEIN"/>
    <property type="match status" value="1"/>
</dbReference>
<organism evidence="7">
    <name type="scientific">Anopheles sinensis</name>
    <name type="common">Mosquito</name>
    <dbReference type="NCBI Taxonomy" id="74873"/>
    <lineage>
        <taxon>Eukaryota</taxon>
        <taxon>Metazoa</taxon>
        <taxon>Ecdysozoa</taxon>
        <taxon>Arthropoda</taxon>
        <taxon>Hexapoda</taxon>
        <taxon>Insecta</taxon>
        <taxon>Pterygota</taxon>
        <taxon>Neoptera</taxon>
        <taxon>Endopterygota</taxon>
        <taxon>Diptera</taxon>
        <taxon>Nematocera</taxon>
        <taxon>Culicoidea</taxon>
        <taxon>Culicidae</taxon>
        <taxon>Anophelinae</taxon>
        <taxon>Anopheles</taxon>
    </lineage>
</organism>
<evidence type="ECO:0000256" key="1">
    <source>
        <dbReference type="ARBA" id="ARBA00004123"/>
    </source>
</evidence>
<evidence type="ECO:0000256" key="5">
    <source>
        <dbReference type="ARBA" id="ARBA00023242"/>
    </source>
</evidence>
<dbReference type="InterPro" id="IPR047313">
    <property type="entry name" value="SMN_C"/>
</dbReference>
<keyword evidence="4" id="KW-0508">mRNA splicing</keyword>
<keyword evidence="3" id="KW-0507">mRNA processing</keyword>
<evidence type="ECO:0000256" key="3">
    <source>
        <dbReference type="ARBA" id="ARBA00022664"/>
    </source>
</evidence>
<comment type="similarity">
    <text evidence="2">Belongs to the SMN family.</text>
</comment>
<gene>
    <name evidence="7" type="ORF">ZHAS_00022156</name>
</gene>
<reference evidence="7 9" key="1">
    <citation type="journal article" date="2014" name="BMC Genomics">
        <title>Genome sequence of Anopheles sinensis provides insight into genetics basis of mosquito competence for malaria parasites.</title>
        <authorList>
            <person name="Zhou D."/>
            <person name="Zhang D."/>
            <person name="Ding G."/>
            <person name="Shi L."/>
            <person name="Hou Q."/>
            <person name="Ye Y."/>
            <person name="Xu Y."/>
            <person name="Zhou H."/>
            <person name="Xiong C."/>
            <person name="Li S."/>
            <person name="Yu J."/>
            <person name="Hong S."/>
            <person name="Yu X."/>
            <person name="Zou P."/>
            <person name="Chen C."/>
            <person name="Chang X."/>
            <person name="Wang W."/>
            <person name="Lv Y."/>
            <person name="Sun Y."/>
            <person name="Ma L."/>
            <person name="Shen B."/>
            <person name="Zhu C."/>
        </authorList>
    </citation>
    <scope>NUCLEOTIDE SEQUENCE [LARGE SCALE GENOMIC DNA]</scope>
</reference>
<name>A0A084WUC9_ANOSI</name>
<dbReference type="GO" id="GO:0008380">
    <property type="term" value="P:RNA splicing"/>
    <property type="evidence" value="ECO:0007669"/>
    <property type="project" value="UniProtKB-KW"/>
</dbReference>
<dbReference type="EnsemblMetazoa" id="ASIC022156-RA">
    <property type="protein sequence ID" value="ASIC022156-PA"/>
    <property type="gene ID" value="ASIC022156"/>
</dbReference>
<protein>
    <submittedName>
        <fullName evidence="7">AGAP004011-PA-like protein</fullName>
    </submittedName>
</protein>
<feature type="region of interest" description="Disordered" evidence="6">
    <location>
        <begin position="1"/>
        <end position="34"/>
    </location>
</feature>
<dbReference type="Gene3D" id="3.40.190.10">
    <property type="entry name" value="Periplasmic binding protein-like II"/>
    <property type="match status" value="1"/>
</dbReference>
<evidence type="ECO:0000256" key="4">
    <source>
        <dbReference type="ARBA" id="ARBA00023187"/>
    </source>
</evidence>
<keyword evidence="5" id="KW-0539">Nucleus</keyword>
<dbReference type="VEuPathDB" id="VectorBase:ASIC022156"/>
<evidence type="ECO:0000313" key="9">
    <source>
        <dbReference type="Proteomes" id="UP000030765"/>
    </source>
</evidence>
<dbReference type="EMBL" id="ATLV01027072">
    <property type="status" value="NOT_ANNOTATED_CDS"/>
    <property type="molecule type" value="Genomic_DNA"/>
</dbReference>
<dbReference type="CDD" id="cd22852">
    <property type="entry name" value="SMN_C"/>
    <property type="match status" value="1"/>
</dbReference>
<dbReference type="STRING" id="74873.A0A084WUC9"/>
<evidence type="ECO:0000313" key="8">
    <source>
        <dbReference type="EnsemblMetazoa" id="ASIC022156-PA"/>
    </source>
</evidence>
<accession>A0A084WUC9</accession>
<feature type="compositionally biased region" description="Low complexity" evidence="6">
    <location>
        <begin position="63"/>
        <end position="83"/>
    </location>
</feature>
<dbReference type="OrthoDB" id="197400at2759"/>
<dbReference type="Pfam" id="PF20635">
    <property type="entry name" value="SMN_YG-box"/>
    <property type="match status" value="1"/>
</dbReference>
<reference evidence="8" key="2">
    <citation type="submission" date="2020-05" db="UniProtKB">
        <authorList>
            <consortium name="EnsemblMetazoa"/>
        </authorList>
    </citation>
    <scope>IDENTIFICATION</scope>
</reference>
<feature type="region of interest" description="Disordered" evidence="6">
    <location>
        <begin position="62"/>
        <end position="89"/>
    </location>
</feature>
<proteinExistence type="inferred from homology"/>
<dbReference type="Proteomes" id="UP000030765">
    <property type="component" value="Unassembled WGS sequence"/>
</dbReference>